<dbReference type="EMBL" id="LIAE01010387">
    <property type="protein sequence ID" value="PAV62059.1"/>
    <property type="molecule type" value="Genomic_DNA"/>
</dbReference>
<comment type="caution">
    <text evidence="1">The sequence shown here is derived from an EMBL/GenBank/DDBJ whole genome shotgun (WGS) entry which is preliminary data.</text>
</comment>
<gene>
    <name evidence="1" type="ORF">WR25_11520</name>
</gene>
<proteinExistence type="predicted"/>
<dbReference type="Proteomes" id="UP000218231">
    <property type="component" value="Unassembled WGS sequence"/>
</dbReference>
<keyword evidence="2" id="KW-1185">Reference proteome</keyword>
<evidence type="ECO:0000313" key="2">
    <source>
        <dbReference type="Proteomes" id="UP000218231"/>
    </source>
</evidence>
<accession>A0A2A2JKI4</accession>
<organism evidence="1 2">
    <name type="scientific">Diploscapter pachys</name>
    <dbReference type="NCBI Taxonomy" id="2018661"/>
    <lineage>
        <taxon>Eukaryota</taxon>
        <taxon>Metazoa</taxon>
        <taxon>Ecdysozoa</taxon>
        <taxon>Nematoda</taxon>
        <taxon>Chromadorea</taxon>
        <taxon>Rhabditida</taxon>
        <taxon>Rhabditina</taxon>
        <taxon>Rhabditomorpha</taxon>
        <taxon>Rhabditoidea</taxon>
        <taxon>Rhabditidae</taxon>
        <taxon>Diploscapter</taxon>
    </lineage>
</organism>
<dbReference type="AlphaFoldDB" id="A0A2A2JKI4"/>
<reference evidence="1 2" key="1">
    <citation type="journal article" date="2017" name="Curr. Biol.">
        <title>Genome architecture and evolution of a unichromosomal asexual nematode.</title>
        <authorList>
            <person name="Fradin H."/>
            <person name="Zegar C."/>
            <person name="Gutwein M."/>
            <person name="Lucas J."/>
            <person name="Kovtun M."/>
            <person name="Corcoran D."/>
            <person name="Baugh L.R."/>
            <person name="Kiontke K."/>
            <person name="Gunsalus K."/>
            <person name="Fitch D.H."/>
            <person name="Piano F."/>
        </authorList>
    </citation>
    <scope>NUCLEOTIDE SEQUENCE [LARGE SCALE GENOMIC DNA]</scope>
    <source>
        <strain evidence="1">PF1309</strain>
    </source>
</reference>
<protein>
    <submittedName>
        <fullName evidence="1">Uncharacterized protein</fullName>
    </submittedName>
</protein>
<name>A0A2A2JKI4_9BILA</name>
<evidence type="ECO:0000313" key="1">
    <source>
        <dbReference type="EMBL" id="PAV62059.1"/>
    </source>
</evidence>
<sequence length="73" mass="8503">MGTRTNKNEERKCEKIKVPNVISPTGKVSHVEHGSSHESKLFRMKLLNAFRSVDPHVEDGMVNRFYRFYRNPA</sequence>